<evidence type="ECO:0008006" key="3">
    <source>
        <dbReference type="Google" id="ProtNLM"/>
    </source>
</evidence>
<dbReference type="OrthoDB" id="6971689at2"/>
<dbReference type="EMBL" id="SHKX01000010">
    <property type="protein sequence ID" value="RZU47959.1"/>
    <property type="molecule type" value="Genomic_DNA"/>
</dbReference>
<evidence type="ECO:0000313" key="1">
    <source>
        <dbReference type="EMBL" id="RZU47959.1"/>
    </source>
</evidence>
<dbReference type="RefSeq" id="WP_130411165.1">
    <property type="nucleotide sequence ID" value="NZ_SHKX01000010.1"/>
</dbReference>
<protein>
    <recommendedName>
        <fullName evidence="3">TIR domain-containing protein</fullName>
    </recommendedName>
</protein>
<name>A0A4Q7ZDI9_9GAMM</name>
<gene>
    <name evidence="1" type="ORF">EV700_0928</name>
</gene>
<comment type="caution">
    <text evidence="1">The sequence shown here is derived from an EMBL/GenBank/DDBJ whole genome shotgun (WGS) entry which is preliminary data.</text>
</comment>
<reference evidence="1 2" key="1">
    <citation type="submission" date="2019-02" db="EMBL/GenBank/DDBJ databases">
        <title>Genomic Encyclopedia of Type Strains, Phase IV (KMG-IV): sequencing the most valuable type-strain genomes for metagenomic binning, comparative biology and taxonomic classification.</title>
        <authorList>
            <person name="Goeker M."/>
        </authorList>
    </citation>
    <scope>NUCLEOTIDE SEQUENCE [LARGE SCALE GENOMIC DNA]</scope>
    <source>
        <strain evidence="1 2">DSM 105135</strain>
    </source>
</reference>
<keyword evidence="2" id="KW-1185">Reference proteome</keyword>
<dbReference type="Proteomes" id="UP000292423">
    <property type="component" value="Unassembled WGS sequence"/>
</dbReference>
<organism evidence="1 2">
    <name type="scientific">Fluviicoccus keumensis</name>
    <dbReference type="NCBI Taxonomy" id="1435465"/>
    <lineage>
        <taxon>Bacteria</taxon>
        <taxon>Pseudomonadati</taxon>
        <taxon>Pseudomonadota</taxon>
        <taxon>Gammaproteobacteria</taxon>
        <taxon>Moraxellales</taxon>
        <taxon>Moraxellaceae</taxon>
        <taxon>Fluviicoccus</taxon>
    </lineage>
</organism>
<accession>A0A4Q7ZDI9</accession>
<dbReference type="AlphaFoldDB" id="A0A4Q7ZDI9"/>
<proteinExistence type="predicted"/>
<evidence type="ECO:0000313" key="2">
    <source>
        <dbReference type="Proteomes" id="UP000292423"/>
    </source>
</evidence>
<sequence>MHARFNLDPARKDWREYFGEGKRIYNEYKANVVKDLKRFESPRGILQAKDIIENWFPAIDADVFLSHSHKDEPLIIGLAGWLHKEFGLKPFIDSTVWGYSDELLRVIDNECDQYKKYETYNYYRRNRSTSHVHMMLSTALMDMMDRCECLIFVNTPNSFIPNDYLMSQGETESPWIYSEIAMTRMLRQKPPKEHRAKAVYDGVNASLEHIKEANELRVAYPLDTLHLTPLTLSDLDHWMSRKRTDTRNTNPLDILYEMKASKGVIVG</sequence>